<sequence length="189" mass="19654">MSAAAVHLTQAHSRGDRDEWAITVEQGADVDDLRAAIAAIPAGTIIGSAQVDPAAGRVSFGMAGPRAPRVRRPIRRPLLPTCQLDPTAEDMAAARLHVAGTSAMGVLATVGARSAGHVGLIIAAVRSGNAHFVADELRFLRALDLAAQERLNILDAADGDSRSRPKPVERPAALALPAAEQTAAKEISR</sequence>
<evidence type="ECO:0000256" key="1">
    <source>
        <dbReference type="SAM" id="MobiDB-lite"/>
    </source>
</evidence>
<dbReference type="RefSeq" id="WP_044887808.1">
    <property type="nucleotide sequence ID" value="NZ_JYFN01000062.1"/>
</dbReference>
<dbReference type="EMBL" id="JYFN01000062">
    <property type="protein sequence ID" value="KJE20351.1"/>
    <property type="molecule type" value="Genomic_DNA"/>
</dbReference>
<feature type="compositionally biased region" description="Basic and acidic residues" evidence="1">
    <location>
        <begin position="159"/>
        <end position="169"/>
    </location>
</feature>
<reference evidence="3" key="1">
    <citation type="submission" date="2015-02" db="EMBL/GenBank/DDBJ databases">
        <title>Draft Genome of Frankia sp. CpI1-S.</title>
        <authorList>
            <person name="Oshone R.T."/>
            <person name="Ngom M."/>
            <person name="Ghodhbane-Gtari F."/>
            <person name="Gtari M."/>
            <person name="Morris K."/>
            <person name="Thomas K."/>
            <person name="Sen A."/>
            <person name="Tisa L.S."/>
        </authorList>
    </citation>
    <scope>NUCLEOTIDE SEQUENCE [LARGE SCALE GENOMIC DNA]</scope>
    <source>
        <strain evidence="3">CpI1-S</strain>
    </source>
</reference>
<dbReference type="Proteomes" id="UP000032545">
    <property type="component" value="Unassembled WGS sequence"/>
</dbReference>
<feature type="region of interest" description="Disordered" evidence="1">
    <location>
        <begin position="158"/>
        <end position="189"/>
    </location>
</feature>
<protein>
    <submittedName>
        <fullName evidence="2">Uncharacterized protein</fullName>
    </submittedName>
</protein>
<gene>
    <name evidence="2" type="ORF">FF36_05325</name>
</gene>
<dbReference type="AlphaFoldDB" id="A0A0D8B849"/>
<comment type="caution">
    <text evidence="2">The sequence shown here is derived from an EMBL/GenBank/DDBJ whole genome shotgun (WGS) entry which is preliminary data.</text>
</comment>
<evidence type="ECO:0000313" key="3">
    <source>
        <dbReference type="Proteomes" id="UP000032545"/>
    </source>
</evidence>
<evidence type="ECO:0000313" key="2">
    <source>
        <dbReference type="EMBL" id="KJE20351.1"/>
    </source>
</evidence>
<proteinExistence type="predicted"/>
<accession>A0A0D8B849</accession>
<dbReference type="PATRIC" id="fig|1502723.3.peg.5736"/>
<keyword evidence="3" id="KW-1185">Reference proteome</keyword>
<name>A0A0D8B849_9ACTN</name>
<organism evidence="2 3">
    <name type="scientific">Frankia torreyi</name>
    <dbReference type="NCBI Taxonomy" id="1856"/>
    <lineage>
        <taxon>Bacteria</taxon>
        <taxon>Bacillati</taxon>
        <taxon>Actinomycetota</taxon>
        <taxon>Actinomycetes</taxon>
        <taxon>Frankiales</taxon>
        <taxon>Frankiaceae</taxon>
        <taxon>Frankia</taxon>
    </lineage>
</organism>
<reference evidence="2 3" key="2">
    <citation type="journal article" date="2016" name="Genome Announc.">
        <title>Permanent Draft Genome Sequences for Two Variants of Frankia sp. Strain CpI1, the First Frankia Strain Isolated from Root Nodules of Comptonia peregrina.</title>
        <authorList>
            <person name="Oshone R."/>
            <person name="Hurst S.G.IV."/>
            <person name="Abebe-Akele F."/>
            <person name="Simpson S."/>
            <person name="Morris K."/>
            <person name="Thomas W.K."/>
            <person name="Tisa L.S."/>
        </authorList>
    </citation>
    <scope>NUCLEOTIDE SEQUENCE [LARGE SCALE GENOMIC DNA]</scope>
    <source>
        <strain evidence="3">CpI1-S</strain>
    </source>
</reference>